<protein>
    <submittedName>
        <fullName evidence="2">Uncharacterized protein</fullName>
    </submittedName>
</protein>
<evidence type="ECO:0000313" key="5">
    <source>
        <dbReference type="Proteomes" id="UP000325187"/>
    </source>
</evidence>
<dbReference type="AlphaFoldDB" id="A0A5A7MP82"/>
<feature type="chain" id="PRO_5036136521" evidence="1">
    <location>
        <begin position="23"/>
        <end position="120"/>
    </location>
</feature>
<evidence type="ECO:0000313" key="4">
    <source>
        <dbReference type="Proteomes" id="UP000322084"/>
    </source>
</evidence>
<accession>A0A5A7N0T7</accession>
<dbReference type="Proteomes" id="UP000322084">
    <property type="component" value="Unassembled WGS sequence"/>
</dbReference>
<dbReference type="EMBL" id="BKCL01000004">
    <property type="protein sequence ID" value="GEQ97767.1"/>
    <property type="molecule type" value="Genomic_DNA"/>
</dbReference>
<sequence length="120" mass="13051">MMLRLFVISLILGSSLTTAALAQMQGPSRNPGKTTLMILAERLGRTAGNAEFCGYDPDNVEEFIAKSMARLAKESEDKVLLAGSRVEFNAHAAYGRSEGPEQGCDSFSLDYAEAKRVLLY</sequence>
<comment type="caution">
    <text evidence="2">The sequence shown here is derived from an EMBL/GenBank/DDBJ whole genome shotgun (WGS) entry which is preliminary data.</text>
</comment>
<evidence type="ECO:0000256" key="1">
    <source>
        <dbReference type="SAM" id="SignalP"/>
    </source>
</evidence>
<feature type="signal peptide" evidence="1">
    <location>
        <begin position="1"/>
        <end position="22"/>
    </location>
</feature>
<name>A0A5A7MP82_9PROT</name>
<reference evidence="4 5" key="1">
    <citation type="submission" date="2019-09" db="EMBL/GenBank/DDBJ databases">
        <title>NBRP : Genome information of microbial organism related human and environment.</title>
        <authorList>
            <person name="Hattori M."/>
            <person name="Oshima K."/>
            <person name="Inaba H."/>
            <person name="Suda W."/>
            <person name="Sakamoto M."/>
            <person name="Iino T."/>
            <person name="Kitahara M."/>
            <person name="Oshida Y."/>
            <person name="Iida T."/>
            <person name="Kudo T."/>
            <person name="Itoh T."/>
            <person name="Ohkuma M."/>
        </authorList>
    </citation>
    <scope>NUCLEOTIDE SEQUENCE [LARGE SCALE GENOMIC DNA]</scope>
    <source>
        <strain evidence="2 4">Hi-2</strain>
        <strain evidence="3 5">Mie-1</strain>
    </source>
</reference>
<accession>A0A5A7MP82</accession>
<keyword evidence="5" id="KW-1185">Reference proteome</keyword>
<proteinExistence type="predicted"/>
<evidence type="ECO:0000313" key="3">
    <source>
        <dbReference type="EMBL" id="GER01284.1"/>
    </source>
</evidence>
<gene>
    <name evidence="2" type="ORF">JCM17844_14040</name>
    <name evidence="3" type="ORF">JCM17845_19070</name>
</gene>
<dbReference type="EMBL" id="BKCM01000009">
    <property type="protein sequence ID" value="GER01284.1"/>
    <property type="molecule type" value="Genomic_DNA"/>
</dbReference>
<evidence type="ECO:0000313" key="2">
    <source>
        <dbReference type="EMBL" id="GEQ97767.1"/>
    </source>
</evidence>
<keyword evidence="1" id="KW-0732">Signal</keyword>
<dbReference type="Proteomes" id="UP000325187">
    <property type="component" value="Unassembled WGS sequence"/>
</dbReference>
<organism evidence="2 4">
    <name type="scientific">Iodidimonas gelatinilytica</name>
    <dbReference type="NCBI Taxonomy" id="1236966"/>
    <lineage>
        <taxon>Bacteria</taxon>
        <taxon>Pseudomonadati</taxon>
        <taxon>Pseudomonadota</taxon>
        <taxon>Alphaproteobacteria</taxon>
        <taxon>Iodidimonadales</taxon>
        <taxon>Iodidimonadaceae</taxon>
        <taxon>Iodidimonas</taxon>
    </lineage>
</organism>
<dbReference type="RefSeq" id="WP_150000198.1">
    <property type="nucleotide sequence ID" value="NZ_BKCL01000004.1"/>
</dbReference>